<dbReference type="OrthoDB" id="2279134at2759"/>
<dbReference type="VEuPathDB" id="FungiDB:PHYBLDRAFT_148488"/>
<dbReference type="GeneID" id="28993004"/>
<dbReference type="STRING" id="763407.A0A162TXB9"/>
<organism evidence="1 2">
    <name type="scientific">Phycomyces blakesleeanus (strain ATCC 8743b / DSM 1359 / FGSC 10004 / NBRC 33097 / NRRL 1555)</name>
    <dbReference type="NCBI Taxonomy" id="763407"/>
    <lineage>
        <taxon>Eukaryota</taxon>
        <taxon>Fungi</taxon>
        <taxon>Fungi incertae sedis</taxon>
        <taxon>Mucoromycota</taxon>
        <taxon>Mucoromycotina</taxon>
        <taxon>Mucoromycetes</taxon>
        <taxon>Mucorales</taxon>
        <taxon>Phycomycetaceae</taxon>
        <taxon>Phycomyces</taxon>
    </lineage>
</organism>
<dbReference type="RefSeq" id="XP_018288613.1">
    <property type="nucleotide sequence ID" value="XM_018432098.1"/>
</dbReference>
<dbReference type="Proteomes" id="UP000077315">
    <property type="component" value="Unassembled WGS sequence"/>
</dbReference>
<sequence>MSSTEKRCASCKLMGHSRKSSVLYPLYKKQNTLYIPQKRTNENISIEEEFPAKTASSRVKINPVKEQQIIVDTVVDPTIILAEEPTIEHEEETMTINESTATRHCPSCLRTNHLRITSLMCPNNVQILVQNQNPQNQNVANIARLQNISEPEIDSRGNMDVVCRFCGALMWLKEKDTDLSIRRSKFNMCCGKGKYVLPSLEPTPPGISELLNYRTSNGKNFLSKIRGYNSTLSFTSLGAKIDNSVANNQGGAYCFRIHGTICHRIGSIRPSRAQDIDHPQLAQVYIHDPASQAQHHCHHAPYLKADILEKI</sequence>
<evidence type="ECO:0000313" key="1">
    <source>
        <dbReference type="EMBL" id="OAD70573.1"/>
    </source>
</evidence>
<reference evidence="2" key="1">
    <citation type="submission" date="2015-06" db="EMBL/GenBank/DDBJ databases">
        <title>Expansion of signal transduction pathways in fungi by whole-genome duplication.</title>
        <authorList>
            <consortium name="DOE Joint Genome Institute"/>
            <person name="Corrochano L.M."/>
            <person name="Kuo A."/>
            <person name="Marcet-Houben M."/>
            <person name="Polaino S."/>
            <person name="Salamov A."/>
            <person name="Villalobos J.M."/>
            <person name="Alvarez M.I."/>
            <person name="Avalos J."/>
            <person name="Benito E.P."/>
            <person name="Benoit I."/>
            <person name="Burger G."/>
            <person name="Camino L.P."/>
            <person name="Canovas D."/>
            <person name="Cerda-Olmedo E."/>
            <person name="Cheng J.-F."/>
            <person name="Dominguez A."/>
            <person name="Elias M."/>
            <person name="Eslava A.P."/>
            <person name="Glaser F."/>
            <person name="Grimwood J."/>
            <person name="Gutierrez G."/>
            <person name="Heitman J."/>
            <person name="Henrissat B."/>
            <person name="Iturriaga E.A."/>
            <person name="Lang B.F."/>
            <person name="Lavin J.L."/>
            <person name="Lee S."/>
            <person name="Li W."/>
            <person name="Lindquist E."/>
            <person name="Lopez-Garcia S."/>
            <person name="Luque E.M."/>
            <person name="Marcos A.T."/>
            <person name="Martin J."/>
            <person name="McCluskey K."/>
            <person name="Medina H.R."/>
            <person name="Miralles-Duran A."/>
            <person name="Miyazaki A."/>
            <person name="Munoz-Torres E."/>
            <person name="Oguiza J.A."/>
            <person name="Ohm R."/>
            <person name="Olmedo M."/>
            <person name="Orejas M."/>
            <person name="Ortiz-Castellanos L."/>
            <person name="Pisabarro A.G."/>
            <person name="Rodriguez-Romero J."/>
            <person name="Ruiz-Herrera J."/>
            <person name="Ruiz-Vazquez R."/>
            <person name="Sanz C."/>
            <person name="Schackwitz W."/>
            <person name="Schmutz J."/>
            <person name="Shahriari M."/>
            <person name="Shelest E."/>
            <person name="Silva-Franco F."/>
            <person name="Soanes D."/>
            <person name="Syed K."/>
            <person name="Tagua V.G."/>
            <person name="Talbot N.J."/>
            <person name="Thon M."/>
            <person name="De vries R.P."/>
            <person name="Wiebenga A."/>
            <person name="Yadav J.S."/>
            <person name="Braun E.L."/>
            <person name="Baker S."/>
            <person name="Garre V."/>
            <person name="Horwitz B."/>
            <person name="Torres-Martinez S."/>
            <person name="Idnurm A."/>
            <person name="Herrera-Estrella A."/>
            <person name="Gabaldon T."/>
            <person name="Grigoriev I.V."/>
        </authorList>
    </citation>
    <scope>NUCLEOTIDE SEQUENCE [LARGE SCALE GENOMIC DNA]</scope>
    <source>
        <strain evidence="2">NRRL 1555(-)</strain>
    </source>
</reference>
<dbReference type="PANTHER" id="PTHR45786">
    <property type="entry name" value="DNA BINDING PROTEIN-LIKE"/>
    <property type="match status" value="1"/>
</dbReference>
<evidence type="ECO:0000313" key="2">
    <source>
        <dbReference type="Proteomes" id="UP000077315"/>
    </source>
</evidence>
<evidence type="ECO:0008006" key="3">
    <source>
        <dbReference type="Google" id="ProtNLM"/>
    </source>
</evidence>
<dbReference type="InParanoid" id="A0A162TXB9"/>
<protein>
    <recommendedName>
        <fullName evidence="3">Helitron helicase-like domain-containing protein</fullName>
    </recommendedName>
</protein>
<accession>A0A162TXB9</accession>
<dbReference type="EMBL" id="KV440988">
    <property type="protein sequence ID" value="OAD70573.1"/>
    <property type="molecule type" value="Genomic_DNA"/>
</dbReference>
<dbReference type="PANTHER" id="PTHR45786:SF74">
    <property type="entry name" value="ATP-DEPENDENT DNA HELICASE"/>
    <property type="match status" value="1"/>
</dbReference>
<name>A0A162TXB9_PHYB8</name>
<dbReference type="AlphaFoldDB" id="A0A162TXB9"/>
<proteinExistence type="predicted"/>
<gene>
    <name evidence="1" type="ORF">PHYBLDRAFT_148488</name>
</gene>
<keyword evidence="2" id="KW-1185">Reference proteome</keyword>